<dbReference type="OrthoDB" id="8936324at2"/>
<name>A0A222G866_9GAMM</name>
<proteinExistence type="predicted"/>
<dbReference type="EMBL" id="CP020465">
    <property type="protein sequence ID" value="ASP47990.1"/>
    <property type="molecule type" value="Genomic_DNA"/>
</dbReference>
<dbReference type="KEGG" id="cber:B5D82_09605"/>
<evidence type="ECO:0000313" key="2">
    <source>
        <dbReference type="EMBL" id="ASP47990.1"/>
    </source>
</evidence>
<sequence length="330" mass="38617">MTTITIVITPRERYYGVIECIDAVCENTDEPFDLIITDIGYPKALINQVEQRIKSIPNAKIIDYGGMVTPMKVFEHLVPIIKTDMLVWVETDTTVLPGWMPPLIESINDGASFVSPLTLEKEGVDQGAKIRNHLYTCKILVVEYEGVDYLIEAKEYRRELPEKIPLEIRPTETFEWHTVAFKTADLQEIDFPDMVMRQQIDIPMQLRAQGKTMVANPFSKVIFDNLCTRLTIKDMRYFFFVWSHKLNEKSHREFEKRWGYNFYSEQSIYNWVFRRKAFLICRFFFIPIPLANKITGLAKRIFCKDWDPLKDPIGDSRQLSQEIGNPEPNR</sequence>
<feature type="domain" description="Glycosyltransferase 2-like" evidence="1">
    <location>
        <begin position="14"/>
        <end position="123"/>
    </location>
</feature>
<reference evidence="2 3" key="1">
    <citation type="submission" date="2017-08" db="EMBL/GenBank/DDBJ databases">
        <title>Complete genome of Colwellia sp. NB097-1, a psychrophile bacterium ioslated from Bering Sea.</title>
        <authorList>
            <person name="Chen X."/>
        </authorList>
    </citation>
    <scope>NUCLEOTIDE SEQUENCE [LARGE SCALE GENOMIC DNA]</scope>
    <source>
        <strain evidence="2 3">NB097-1</strain>
    </source>
</reference>
<accession>A0A222G866</accession>
<organism evidence="2 3">
    <name type="scientific">Cognaticolwellia beringensis</name>
    <dbReference type="NCBI Taxonomy" id="1967665"/>
    <lineage>
        <taxon>Bacteria</taxon>
        <taxon>Pseudomonadati</taxon>
        <taxon>Pseudomonadota</taxon>
        <taxon>Gammaproteobacteria</taxon>
        <taxon>Alteromonadales</taxon>
        <taxon>Colwelliaceae</taxon>
        <taxon>Cognaticolwellia</taxon>
    </lineage>
</organism>
<keyword evidence="3" id="KW-1185">Reference proteome</keyword>
<gene>
    <name evidence="2" type="ORF">B5D82_09605</name>
</gene>
<dbReference type="Proteomes" id="UP000202259">
    <property type="component" value="Chromosome"/>
</dbReference>
<dbReference type="Gene3D" id="3.90.550.10">
    <property type="entry name" value="Spore Coat Polysaccharide Biosynthesis Protein SpsA, Chain A"/>
    <property type="match status" value="1"/>
</dbReference>
<dbReference type="InterPro" id="IPR029044">
    <property type="entry name" value="Nucleotide-diphossugar_trans"/>
</dbReference>
<dbReference type="RefSeq" id="WP_081151115.1">
    <property type="nucleotide sequence ID" value="NZ_CP020465.1"/>
</dbReference>
<evidence type="ECO:0000313" key="3">
    <source>
        <dbReference type="Proteomes" id="UP000202259"/>
    </source>
</evidence>
<dbReference type="AlphaFoldDB" id="A0A222G866"/>
<dbReference type="Pfam" id="PF00535">
    <property type="entry name" value="Glycos_transf_2"/>
    <property type="match status" value="1"/>
</dbReference>
<dbReference type="InterPro" id="IPR001173">
    <property type="entry name" value="Glyco_trans_2-like"/>
</dbReference>
<protein>
    <recommendedName>
        <fullName evidence="1">Glycosyltransferase 2-like domain-containing protein</fullName>
    </recommendedName>
</protein>
<dbReference type="SUPFAM" id="SSF53448">
    <property type="entry name" value="Nucleotide-diphospho-sugar transferases"/>
    <property type="match status" value="1"/>
</dbReference>
<evidence type="ECO:0000259" key="1">
    <source>
        <dbReference type="Pfam" id="PF00535"/>
    </source>
</evidence>